<evidence type="ECO:0000313" key="2">
    <source>
        <dbReference type="EMBL" id="PPJ57936.1"/>
    </source>
</evidence>
<feature type="compositionally biased region" description="Pro residues" evidence="1">
    <location>
        <begin position="20"/>
        <end position="36"/>
    </location>
</feature>
<feature type="region of interest" description="Disordered" evidence="1">
    <location>
        <begin position="337"/>
        <end position="363"/>
    </location>
</feature>
<evidence type="ECO:0000313" key="3">
    <source>
        <dbReference type="Proteomes" id="UP000237631"/>
    </source>
</evidence>
<feature type="compositionally biased region" description="Basic and acidic residues" evidence="1">
    <location>
        <begin position="393"/>
        <end position="407"/>
    </location>
</feature>
<gene>
    <name evidence="2" type="ORF">CBER1_09710</name>
</gene>
<dbReference type="STRING" id="357750.A0A2S6CE05"/>
<evidence type="ECO:0000256" key="1">
    <source>
        <dbReference type="SAM" id="MobiDB-lite"/>
    </source>
</evidence>
<feature type="region of interest" description="Disordered" evidence="1">
    <location>
        <begin position="382"/>
        <end position="407"/>
    </location>
</feature>
<sequence>MPRQLTISPAPYKSSHLAIPPSPFSPRLPISPPASPPTRQSSDNLVHLERRKAHVKSTTELLPPPSDPLHWLWQCHKCSRVYQLGVTRRCLDDGHLFCAGTTVVKKGRGKNGRVVRRHAACASEFDYQGWKQWGVWRRSVGEQIEAAEALLNAEEAFESVFGPASASPLIPTEAKWINGTWMQKAAHARTLSGSLKASKNYWEKSQADLKKDCWERCDYPSECRWGKQYGVKTPTVVSVSPKTSTEPEKNAIANAKKNEPKTSLEDILIEVAQSAMGTTSTSVDITDLPIVKEEPEEEARSVKEPEYLEPLSPTRTQRQKSLTEGETTIVSMDDLLGSVKRRKRRSSGQIPSPLGANPPSPTGTEMTVEYIEGLDPLQRSSSANAVPTINTVNDRETEEQSSKAADDMQVDIKKGKVPSLQERAEGFVRGLVIKKR</sequence>
<reference evidence="3" key="1">
    <citation type="journal article" date="2017" name="bioRxiv">
        <title>Conservation of a gene cluster reveals novel cercosporin biosynthetic mechanisms and extends production to the genus Colletotrichum.</title>
        <authorList>
            <person name="de Jonge R."/>
            <person name="Ebert M.K."/>
            <person name="Huitt-Roehl C.R."/>
            <person name="Pal P."/>
            <person name="Suttle J.C."/>
            <person name="Spanner R.E."/>
            <person name="Neubauer J.D."/>
            <person name="Jurick W.M.II."/>
            <person name="Stott K.A."/>
            <person name="Secor G.A."/>
            <person name="Thomma B.P.H.J."/>
            <person name="Van de Peer Y."/>
            <person name="Townsend C.A."/>
            <person name="Bolton M.D."/>
        </authorList>
    </citation>
    <scope>NUCLEOTIDE SEQUENCE [LARGE SCALE GENOMIC DNA]</scope>
    <source>
        <strain evidence="3">CBS538.71</strain>
    </source>
</reference>
<organism evidence="2 3">
    <name type="scientific">Cercospora berteroae</name>
    <dbReference type="NCBI Taxonomy" id="357750"/>
    <lineage>
        <taxon>Eukaryota</taxon>
        <taxon>Fungi</taxon>
        <taxon>Dikarya</taxon>
        <taxon>Ascomycota</taxon>
        <taxon>Pezizomycotina</taxon>
        <taxon>Dothideomycetes</taxon>
        <taxon>Dothideomycetidae</taxon>
        <taxon>Mycosphaerellales</taxon>
        <taxon>Mycosphaerellaceae</taxon>
        <taxon>Cercospora</taxon>
    </lineage>
</organism>
<keyword evidence="3" id="KW-1185">Reference proteome</keyword>
<comment type="caution">
    <text evidence="2">The sequence shown here is derived from an EMBL/GenBank/DDBJ whole genome shotgun (WGS) entry which is preliminary data.</text>
</comment>
<accession>A0A2S6CE05</accession>
<feature type="compositionally biased region" description="Polar residues" evidence="1">
    <location>
        <begin position="382"/>
        <end position="392"/>
    </location>
</feature>
<dbReference type="Proteomes" id="UP000237631">
    <property type="component" value="Unassembled WGS sequence"/>
</dbReference>
<dbReference type="AlphaFoldDB" id="A0A2S6CE05"/>
<protein>
    <submittedName>
        <fullName evidence="2">Uncharacterized protein</fullName>
    </submittedName>
</protein>
<dbReference type="EMBL" id="PNEN01000484">
    <property type="protein sequence ID" value="PPJ57936.1"/>
    <property type="molecule type" value="Genomic_DNA"/>
</dbReference>
<name>A0A2S6CE05_9PEZI</name>
<feature type="region of interest" description="Disordered" evidence="1">
    <location>
        <begin position="1"/>
        <end position="43"/>
    </location>
</feature>
<dbReference type="OrthoDB" id="5396104at2759"/>
<proteinExistence type="predicted"/>